<comment type="caution">
    <text evidence="5">The sequence shown here is derived from an EMBL/GenBank/DDBJ whole genome shotgun (WGS) entry which is preliminary data.</text>
</comment>
<feature type="domain" description="Peptidase M13 N-terminal" evidence="4">
    <location>
        <begin position="120"/>
        <end position="420"/>
    </location>
</feature>
<proteinExistence type="inferred from homology"/>
<sequence>MATNMAMDDRSWLDNDGSIPSPAPSEARQVLWKVLLRRSPIITRRLWVCCGCCALVAVAVFVAAVATAVVRGSSAPSGLRRTGQEGRGLLFALEATRCKSVACQRYARELSDSLDLKRQPCEDLYGFVCGRWPQQGGSVRSRAAFDAKAQALASALSNQEDGQVGALVRACLRRDVYRNGLEQLEQFLAERGLPWPRTLTRPLLEVLIDLSANWNLHLWFRVDITAGENQRPTVQFRQSPELVQWIDEQHMRQGTDYDRWMSKALVIFGKPSHNSNASMILLIKAMDNLITHLMGAALQQWQPPVVTSVGNLSLYAPLVATTDSWLDVLDRSLVLPEGSALSGRDTVQLFDRDVLQTSLYLIGLDSETEAHLALSVGLRVIEILGWMVETSLEEPHGAADGWRTPRCLSQVQRLVGPAWHDLLLMPHHDGGIVEAVRSVLQRARPPRLVPSGGADIAFESS</sequence>
<dbReference type="Gene3D" id="1.10.1380.10">
    <property type="entry name" value="Neutral endopeptidase , domain2"/>
    <property type="match status" value="1"/>
</dbReference>
<dbReference type="Gene3D" id="3.40.390.10">
    <property type="entry name" value="Collagenase (Catalytic Domain)"/>
    <property type="match status" value="1"/>
</dbReference>
<dbReference type="InterPro" id="IPR000718">
    <property type="entry name" value="Peptidase_M13"/>
</dbReference>
<evidence type="ECO:0000256" key="3">
    <source>
        <dbReference type="SAM" id="Phobius"/>
    </source>
</evidence>
<evidence type="ECO:0000313" key="6">
    <source>
        <dbReference type="Proteomes" id="UP001321473"/>
    </source>
</evidence>
<accession>A0AAQ4DQU0</accession>
<evidence type="ECO:0000256" key="1">
    <source>
        <dbReference type="ARBA" id="ARBA00007357"/>
    </source>
</evidence>
<feature type="region of interest" description="Disordered" evidence="2">
    <location>
        <begin position="1"/>
        <end position="20"/>
    </location>
</feature>
<dbReference type="Pfam" id="PF05649">
    <property type="entry name" value="Peptidase_M13_N"/>
    <property type="match status" value="1"/>
</dbReference>
<dbReference type="Proteomes" id="UP001321473">
    <property type="component" value="Unassembled WGS sequence"/>
</dbReference>
<keyword evidence="3" id="KW-1133">Transmembrane helix</keyword>
<keyword evidence="6" id="KW-1185">Reference proteome</keyword>
<keyword evidence="3" id="KW-0812">Transmembrane</keyword>
<comment type="similarity">
    <text evidence="1">Belongs to the peptidase M13 family.</text>
</comment>
<gene>
    <name evidence="5" type="ORF">V5799_032561</name>
</gene>
<protein>
    <recommendedName>
        <fullName evidence="4">Peptidase M13 N-terminal domain-containing protein</fullName>
    </recommendedName>
</protein>
<dbReference type="InterPro" id="IPR008753">
    <property type="entry name" value="Peptidase_M13_N"/>
</dbReference>
<dbReference type="InterPro" id="IPR042089">
    <property type="entry name" value="Peptidase_M13_dom_2"/>
</dbReference>
<dbReference type="GO" id="GO:0004222">
    <property type="term" value="F:metalloendopeptidase activity"/>
    <property type="evidence" value="ECO:0007669"/>
    <property type="project" value="InterPro"/>
</dbReference>
<name>A0AAQ4DQU0_AMBAM</name>
<evidence type="ECO:0000259" key="4">
    <source>
        <dbReference type="Pfam" id="PF05649"/>
    </source>
</evidence>
<keyword evidence="3" id="KW-0472">Membrane</keyword>
<organism evidence="5 6">
    <name type="scientific">Amblyomma americanum</name>
    <name type="common">Lone star tick</name>
    <dbReference type="NCBI Taxonomy" id="6943"/>
    <lineage>
        <taxon>Eukaryota</taxon>
        <taxon>Metazoa</taxon>
        <taxon>Ecdysozoa</taxon>
        <taxon>Arthropoda</taxon>
        <taxon>Chelicerata</taxon>
        <taxon>Arachnida</taxon>
        <taxon>Acari</taxon>
        <taxon>Parasitiformes</taxon>
        <taxon>Ixodida</taxon>
        <taxon>Ixodoidea</taxon>
        <taxon>Ixodidae</taxon>
        <taxon>Amblyomminae</taxon>
        <taxon>Amblyomma</taxon>
    </lineage>
</organism>
<dbReference type="InterPro" id="IPR024079">
    <property type="entry name" value="MetalloPept_cat_dom_sf"/>
</dbReference>
<evidence type="ECO:0000256" key="2">
    <source>
        <dbReference type="SAM" id="MobiDB-lite"/>
    </source>
</evidence>
<dbReference type="EMBL" id="JARKHS020028017">
    <property type="protein sequence ID" value="KAK8764830.1"/>
    <property type="molecule type" value="Genomic_DNA"/>
</dbReference>
<dbReference type="AlphaFoldDB" id="A0AAQ4DQU0"/>
<dbReference type="SUPFAM" id="SSF55486">
    <property type="entry name" value="Metalloproteases ('zincins'), catalytic domain"/>
    <property type="match status" value="1"/>
</dbReference>
<feature type="transmembrane region" description="Helical" evidence="3">
    <location>
        <begin position="46"/>
        <end position="70"/>
    </location>
</feature>
<evidence type="ECO:0000313" key="5">
    <source>
        <dbReference type="EMBL" id="KAK8764830.1"/>
    </source>
</evidence>
<dbReference type="PROSITE" id="PS51885">
    <property type="entry name" value="NEPRILYSIN"/>
    <property type="match status" value="1"/>
</dbReference>
<reference evidence="5 6" key="1">
    <citation type="journal article" date="2023" name="Arcadia Sci">
        <title>De novo assembly of a long-read Amblyomma americanum tick genome.</title>
        <authorList>
            <person name="Chou S."/>
            <person name="Poskanzer K.E."/>
            <person name="Rollins M."/>
            <person name="Thuy-Boun P.S."/>
        </authorList>
    </citation>
    <scope>NUCLEOTIDE SEQUENCE [LARGE SCALE GENOMIC DNA]</scope>
    <source>
        <strain evidence="5">F_SG_1</strain>
        <tissue evidence="5">Salivary glands</tissue>
    </source>
</reference>
<dbReference type="GO" id="GO:0006508">
    <property type="term" value="P:proteolysis"/>
    <property type="evidence" value="ECO:0007669"/>
    <property type="project" value="InterPro"/>
</dbReference>